<comment type="caution">
    <text evidence="15">Lacks conserved residue(s) required for the propagation of feature annotation.</text>
</comment>
<dbReference type="GO" id="GO:0051287">
    <property type="term" value="F:NAD binding"/>
    <property type="evidence" value="ECO:0007669"/>
    <property type="project" value="InterPro"/>
</dbReference>
<comment type="pathway">
    <text evidence="1 15">Amino-acid biosynthesis; L-methionine biosynthesis via de novo pathway; L-homoserine from L-aspartate: step 2/3.</text>
</comment>
<comment type="pathway">
    <text evidence="3 15">Amino-acid biosynthesis; L-threonine biosynthesis; L-threonine from L-aspartate: step 2/5.</text>
</comment>
<protein>
    <recommendedName>
        <fullName evidence="6 15">Aspartate-semialdehyde dehydrogenase</fullName>
        <shortName evidence="15">ASA dehydrogenase</shortName>
        <shortName evidence="15">ASADH</shortName>
        <ecNumber evidence="6 15">1.2.1.11</ecNumber>
    </recommendedName>
    <alternativeName>
        <fullName evidence="15">Aspartate-beta-semialdehyde dehydrogenase</fullName>
    </alternativeName>
</protein>
<feature type="binding site" evidence="15">
    <location>
        <begin position="25"/>
        <end position="28"/>
    </location>
    <ligand>
        <name>NADP(+)</name>
        <dbReference type="ChEBI" id="CHEBI:58349"/>
    </ligand>
</feature>
<dbReference type="GO" id="GO:0009088">
    <property type="term" value="P:threonine biosynthetic process"/>
    <property type="evidence" value="ECO:0007669"/>
    <property type="project" value="UniProtKB-UniRule"/>
</dbReference>
<feature type="active site" description="Proton acceptor" evidence="15 16">
    <location>
        <position position="256"/>
    </location>
</feature>
<reference evidence="18 19" key="1">
    <citation type="journal article" date="2019" name="Nat. Microbiol.">
        <title>Mediterranean grassland soil C-N compound turnover is dependent on rainfall and depth, and is mediated by genomically divergent microorganisms.</title>
        <authorList>
            <person name="Diamond S."/>
            <person name="Andeer P.F."/>
            <person name="Li Z."/>
            <person name="Crits-Christoph A."/>
            <person name="Burstein D."/>
            <person name="Anantharaman K."/>
            <person name="Lane K.R."/>
            <person name="Thomas B.C."/>
            <person name="Pan C."/>
            <person name="Northen T.R."/>
            <person name="Banfield J.F."/>
        </authorList>
    </citation>
    <scope>NUCLEOTIDE SEQUENCE [LARGE SCALE GENOMIC DNA]</scope>
    <source>
        <strain evidence="18">WS_10</strain>
    </source>
</reference>
<dbReference type="InterPro" id="IPR012080">
    <property type="entry name" value="Asp_semialdehyde_DH"/>
</dbReference>
<dbReference type="GO" id="GO:0009089">
    <property type="term" value="P:lysine biosynthetic process via diaminopimelate"/>
    <property type="evidence" value="ECO:0007669"/>
    <property type="project" value="UniProtKB-UniRule"/>
</dbReference>
<comment type="subunit">
    <text evidence="5 15">Homodimer.</text>
</comment>
<dbReference type="PIRSF" id="PIRSF000148">
    <property type="entry name" value="ASA_dh"/>
    <property type="match status" value="1"/>
</dbReference>
<evidence type="ECO:0000256" key="15">
    <source>
        <dbReference type="HAMAP-Rule" id="MF_02121"/>
    </source>
</evidence>
<dbReference type="AlphaFoldDB" id="A0A538U6Q9"/>
<dbReference type="GO" id="GO:0004073">
    <property type="term" value="F:aspartate-semialdehyde dehydrogenase activity"/>
    <property type="evidence" value="ECO:0007669"/>
    <property type="project" value="UniProtKB-UniRule"/>
</dbReference>
<dbReference type="GO" id="GO:0071266">
    <property type="term" value="P:'de novo' L-methionine biosynthetic process"/>
    <property type="evidence" value="ECO:0007669"/>
    <property type="project" value="UniProtKB-UniRule"/>
</dbReference>
<evidence type="ECO:0000256" key="16">
    <source>
        <dbReference type="PIRSR" id="PIRSR000148-1"/>
    </source>
</evidence>
<evidence type="ECO:0000256" key="12">
    <source>
        <dbReference type="ARBA" id="ARBA00023154"/>
    </source>
</evidence>
<evidence type="ECO:0000259" key="17">
    <source>
        <dbReference type="SMART" id="SM00859"/>
    </source>
</evidence>
<dbReference type="UniPathway" id="UPA00050">
    <property type="reaction ID" value="UER00463"/>
</dbReference>
<dbReference type="InterPro" id="IPR012280">
    <property type="entry name" value="Semialdhyde_DH_dimer_dom"/>
</dbReference>
<evidence type="ECO:0000313" key="19">
    <source>
        <dbReference type="Proteomes" id="UP000319836"/>
    </source>
</evidence>
<keyword evidence="11 15" id="KW-0560">Oxidoreductase</keyword>
<evidence type="ECO:0000256" key="3">
    <source>
        <dbReference type="ARBA" id="ARBA00005097"/>
    </source>
</evidence>
<name>A0A538U6Q9_UNCEI</name>
<proteinExistence type="inferred from homology"/>
<evidence type="ECO:0000256" key="8">
    <source>
        <dbReference type="ARBA" id="ARBA00022697"/>
    </source>
</evidence>
<evidence type="ECO:0000256" key="1">
    <source>
        <dbReference type="ARBA" id="ARBA00005021"/>
    </source>
</evidence>
<dbReference type="SUPFAM" id="SSF55347">
    <property type="entry name" value="Glyceraldehyde-3-phosphate dehydrogenase-like, C-terminal domain"/>
    <property type="match status" value="1"/>
</dbReference>
<accession>A0A538U6Q9</accession>
<evidence type="ECO:0000256" key="9">
    <source>
        <dbReference type="ARBA" id="ARBA00022857"/>
    </source>
</evidence>
<dbReference type="Pfam" id="PF02774">
    <property type="entry name" value="Semialdhyde_dhC"/>
    <property type="match status" value="1"/>
</dbReference>
<comment type="caution">
    <text evidence="18">The sequence shown here is derived from an EMBL/GenBank/DDBJ whole genome shotgun (WGS) entry which is preliminary data.</text>
</comment>
<dbReference type="PANTHER" id="PTHR46278">
    <property type="entry name" value="DEHYDROGENASE, PUTATIVE-RELATED"/>
    <property type="match status" value="1"/>
</dbReference>
<feature type="binding site" evidence="15">
    <location>
        <position position="329"/>
    </location>
    <ligand>
        <name>NADP(+)</name>
        <dbReference type="ChEBI" id="CHEBI:58349"/>
    </ligand>
</feature>
<evidence type="ECO:0000256" key="7">
    <source>
        <dbReference type="ARBA" id="ARBA00022605"/>
    </source>
</evidence>
<dbReference type="SUPFAM" id="SSF51735">
    <property type="entry name" value="NAD(P)-binding Rossmann-fold domains"/>
    <property type="match status" value="1"/>
</dbReference>
<evidence type="ECO:0000256" key="11">
    <source>
        <dbReference type="ARBA" id="ARBA00023002"/>
    </source>
</evidence>
<dbReference type="CDD" id="cd18131">
    <property type="entry name" value="ASADH_C_bac_euk_like"/>
    <property type="match status" value="1"/>
</dbReference>
<evidence type="ECO:0000256" key="6">
    <source>
        <dbReference type="ARBA" id="ARBA00013120"/>
    </source>
</evidence>
<keyword evidence="12 15" id="KW-0457">Lysine biosynthesis</keyword>
<evidence type="ECO:0000256" key="10">
    <source>
        <dbReference type="ARBA" id="ARBA00022915"/>
    </source>
</evidence>
<dbReference type="NCBIfam" id="NF011456">
    <property type="entry name" value="PRK14874.1"/>
    <property type="match status" value="1"/>
</dbReference>
<feature type="binding site" evidence="15">
    <location>
        <position position="114"/>
    </location>
    <ligand>
        <name>phosphate</name>
        <dbReference type="ChEBI" id="CHEBI:43474"/>
    </ligand>
</feature>
<feature type="active site" description="Acyl-thioester intermediate" evidence="15 16">
    <location>
        <position position="143"/>
    </location>
</feature>
<gene>
    <name evidence="15" type="primary">asd</name>
    <name evidence="18" type="ORF">E6K80_05240</name>
</gene>
<dbReference type="EMBL" id="VBPA01000116">
    <property type="protein sequence ID" value="TMQ71573.1"/>
    <property type="molecule type" value="Genomic_DNA"/>
</dbReference>
<dbReference type="Gene3D" id="3.40.50.720">
    <property type="entry name" value="NAD(P)-binding Rossmann-like Domain"/>
    <property type="match status" value="1"/>
</dbReference>
<dbReference type="CDD" id="cd02316">
    <property type="entry name" value="VcASADH2_like_N"/>
    <property type="match status" value="1"/>
</dbReference>
<evidence type="ECO:0000256" key="4">
    <source>
        <dbReference type="ARBA" id="ARBA00010584"/>
    </source>
</evidence>
<comment type="pathway">
    <text evidence="2 15">Amino-acid biosynthesis; L-lysine biosynthesis via DAP pathway; (S)-tetrahydrodipicolinate from L-aspartate: step 2/4.</text>
</comment>
<dbReference type="HAMAP" id="MF_02121">
    <property type="entry name" value="ASADH"/>
    <property type="match status" value="1"/>
</dbReference>
<feature type="domain" description="Semialdehyde dehydrogenase NAD-binding" evidence="17">
    <location>
        <begin position="18"/>
        <end position="134"/>
    </location>
</feature>
<feature type="binding site" evidence="15">
    <location>
        <begin position="173"/>
        <end position="174"/>
    </location>
    <ligand>
        <name>NADP(+)</name>
        <dbReference type="ChEBI" id="CHEBI:58349"/>
    </ligand>
</feature>
<evidence type="ECO:0000256" key="13">
    <source>
        <dbReference type="ARBA" id="ARBA00023167"/>
    </source>
</evidence>
<sequence>MRGATPTLSREAPAASHSVAILGATGLVGRTALQVLEERRFPISRLKLLASDRAASERTISFRGGAHPVEPVSAESFANVDVALFTCANQVSQTWADTARAAGARVVDNSSAFRYVDGVPLVVPEINADQLSARSTLVANPNCSTIAIVLALAPLLRAAGLERVQVATYQSASGGGSETLEDLESGVRAGLEGDPPRRRDGSPALAFNVVPRIDRFEDNGYTREEMKIVWESRKILGVPDLAIAATAVRVPVRVGHGAAVSVWLERPLEPADARALWASSPGIEVVDDPLHDRYPTPLDVAGRDAALVGRVRRDLTHPRGLMFFVVSDNLRKGAATNAVQIAEHLAAWSAAEARDAGRS</sequence>
<dbReference type="GO" id="GO:0046983">
    <property type="term" value="F:protein dimerization activity"/>
    <property type="evidence" value="ECO:0007669"/>
    <property type="project" value="InterPro"/>
</dbReference>
<organism evidence="18 19">
    <name type="scientific">Eiseniibacteriota bacterium</name>
    <dbReference type="NCBI Taxonomy" id="2212470"/>
    <lineage>
        <taxon>Bacteria</taxon>
        <taxon>Candidatus Eiseniibacteriota</taxon>
    </lineage>
</organism>
<evidence type="ECO:0000313" key="18">
    <source>
        <dbReference type="EMBL" id="TMQ71573.1"/>
    </source>
</evidence>
<comment type="catalytic activity">
    <reaction evidence="14 15">
        <text>L-aspartate 4-semialdehyde + phosphate + NADP(+) = 4-phospho-L-aspartate + NADPH + H(+)</text>
        <dbReference type="Rhea" id="RHEA:24284"/>
        <dbReference type="ChEBI" id="CHEBI:15378"/>
        <dbReference type="ChEBI" id="CHEBI:43474"/>
        <dbReference type="ChEBI" id="CHEBI:57535"/>
        <dbReference type="ChEBI" id="CHEBI:57783"/>
        <dbReference type="ChEBI" id="CHEBI:58349"/>
        <dbReference type="ChEBI" id="CHEBI:537519"/>
        <dbReference type="EC" id="1.2.1.11"/>
    </reaction>
</comment>
<evidence type="ECO:0000256" key="5">
    <source>
        <dbReference type="ARBA" id="ARBA00011738"/>
    </source>
</evidence>
<evidence type="ECO:0000256" key="14">
    <source>
        <dbReference type="ARBA" id="ARBA00047891"/>
    </source>
</evidence>
<dbReference type="NCBIfam" id="TIGR01296">
    <property type="entry name" value="asd_B"/>
    <property type="match status" value="1"/>
</dbReference>
<evidence type="ECO:0000256" key="2">
    <source>
        <dbReference type="ARBA" id="ARBA00005076"/>
    </source>
</evidence>
<keyword evidence="8 15" id="KW-0791">Threonine biosynthesis</keyword>
<dbReference type="GO" id="GO:0019877">
    <property type="term" value="P:diaminopimelate biosynthetic process"/>
    <property type="evidence" value="ECO:0007669"/>
    <property type="project" value="UniProtKB-UniRule"/>
</dbReference>
<dbReference type="EC" id="1.2.1.11" evidence="6 15"/>
<dbReference type="GO" id="GO:0050661">
    <property type="term" value="F:NADP binding"/>
    <property type="evidence" value="ECO:0007669"/>
    <property type="project" value="UniProtKB-UniRule"/>
</dbReference>
<keyword evidence="9 15" id="KW-0521">NADP</keyword>
<dbReference type="InterPro" id="IPR000534">
    <property type="entry name" value="Semialdehyde_DH_NAD-bd"/>
</dbReference>
<comment type="similarity">
    <text evidence="4 15">Belongs to the aspartate-semialdehyde dehydrogenase family.</text>
</comment>
<dbReference type="GO" id="GO:0009097">
    <property type="term" value="P:isoleucine biosynthetic process"/>
    <property type="evidence" value="ECO:0007669"/>
    <property type="project" value="UniProtKB-UniRule"/>
</dbReference>
<dbReference type="InterPro" id="IPR036291">
    <property type="entry name" value="NAD(P)-bd_dom_sf"/>
</dbReference>
<keyword evidence="7 15" id="KW-0028">Amino-acid biosynthesis</keyword>
<dbReference type="PANTHER" id="PTHR46278:SF2">
    <property type="entry name" value="ASPARTATE-SEMIALDEHYDE DEHYDROGENASE"/>
    <property type="match status" value="1"/>
</dbReference>
<dbReference type="Gene3D" id="3.30.360.10">
    <property type="entry name" value="Dihydrodipicolinate Reductase, domain 2"/>
    <property type="match status" value="1"/>
</dbReference>
<dbReference type="Pfam" id="PF01118">
    <property type="entry name" value="Semialdhyde_dh"/>
    <property type="match status" value="1"/>
</dbReference>
<feature type="binding site" evidence="15">
    <location>
        <position position="249"/>
    </location>
    <ligand>
        <name>substrate</name>
    </ligand>
</feature>
<dbReference type="UniPathway" id="UPA00051">
    <property type="reaction ID" value="UER00464"/>
</dbReference>
<dbReference type="Proteomes" id="UP000319836">
    <property type="component" value="Unassembled WGS sequence"/>
</dbReference>
<keyword evidence="10 15" id="KW-0220">Diaminopimelate biosynthesis</keyword>
<comment type="function">
    <text evidence="15">Catalyzes the NADPH-dependent formation of L-aspartate-semialdehyde (L-ASA) by the reductive dephosphorylation of L-aspartyl-4-phosphate.</text>
</comment>
<dbReference type="InterPro" id="IPR005986">
    <property type="entry name" value="Asp_semialdehyde_DH_beta"/>
</dbReference>
<dbReference type="UniPathway" id="UPA00034">
    <property type="reaction ID" value="UER00016"/>
</dbReference>
<keyword evidence="13 15" id="KW-0486">Methionine biosynthesis</keyword>
<dbReference type="SMART" id="SM00859">
    <property type="entry name" value="Semialdhyde_dh"/>
    <property type="match status" value="1"/>
</dbReference>
<feature type="binding site" evidence="15">
    <location>
        <position position="170"/>
    </location>
    <ligand>
        <name>substrate</name>
    </ligand>
</feature>